<evidence type="ECO:0000256" key="2">
    <source>
        <dbReference type="ARBA" id="ARBA00022448"/>
    </source>
</evidence>
<evidence type="ECO:0000259" key="5">
    <source>
        <dbReference type="PROSITE" id="PS50893"/>
    </source>
</evidence>
<dbReference type="PROSITE" id="PS00211">
    <property type="entry name" value="ABC_TRANSPORTER_1"/>
    <property type="match status" value="1"/>
</dbReference>
<evidence type="ECO:0000256" key="3">
    <source>
        <dbReference type="ARBA" id="ARBA00022741"/>
    </source>
</evidence>
<dbReference type="SUPFAM" id="SSF52540">
    <property type="entry name" value="P-loop containing nucleoside triphosphate hydrolases"/>
    <property type="match status" value="1"/>
</dbReference>
<accession>A0ABM7FHJ4</accession>
<keyword evidence="2" id="KW-0813">Transport</keyword>
<evidence type="ECO:0000313" key="6">
    <source>
        <dbReference type="EMBL" id="BBC36572.1"/>
    </source>
</evidence>
<dbReference type="EMBL" id="AP018448">
    <property type="protein sequence ID" value="BBC36572.1"/>
    <property type="molecule type" value="Genomic_DNA"/>
</dbReference>
<proteinExistence type="inferred from homology"/>
<keyword evidence="7" id="KW-1185">Reference proteome</keyword>
<dbReference type="RefSeq" id="WP_286256827.1">
    <property type="nucleotide sequence ID" value="NZ_AP018448.1"/>
</dbReference>
<evidence type="ECO:0000256" key="1">
    <source>
        <dbReference type="ARBA" id="ARBA00005417"/>
    </source>
</evidence>
<dbReference type="PANTHER" id="PTHR43117">
    <property type="entry name" value="OSMOPROTECTANT IMPORT ATP-BINDING PROTEIN OSMV"/>
    <property type="match status" value="1"/>
</dbReference>
<dbReference type="InterPro" id="IPR003593">
    <property type="entry name" value="AAA+_ATPase"/>
</dbReference>
<gene>
    <name evidence="6" type="ORF">SGFS_078660</name>
</gene>
<dbReference type="InterPro" id="IPR027417">
    <property type="entry name" value="P-loop_NTPase"/>
</dbReference>
<keyword evidence="3" id="KW-0547">Nucleotide-binding</keyword>
<dbReference type="Gene3D" id="3.40.50.300">
    <property type="entry name" value="P-loop containing nucleotide triphosphate hydrolases"/>
    <property type="match status" value="1"/>
</dbReference>
<dbReference type="PANTHER" id="PTHR43117:SF4">
    <property type="entry name" value="OSMOPROTECTANT IMPORT ATP-BINDING PROTEIN OSMV"/>
    <property type="match status" value="1"/>
</dbReference>
<comment type="similarity">
    <text evidence="1">Belongs to the ABC transporter superfamily.</text>
</comment>
<protein>
    <recommendedName>
        <fullName evidence="5">ABC transporter domain-containing protein</fullName>
    </recommendedName>
</protein>
<keyword evidence="4" id="KW-0067">ATP-binding</keyword>
<evidence type="ECO:0000256" key="4">
    <source>
        <dbReference type="ARBA" id="ARBA00022840"/>
    </source>
</evidence>
<dbReference type="InterPro" id="IPR003439">
    <property type="entry name" value="ABC_transporter-like_ATP-bd"/>
</dbReference>
<dbReference type="Pfam" id="PF00005">
    <property type="entry name" value="ABC_tran"/>
    <property type="match status" value="1"/>
</dbReference>
<feature type="domain" description="ABC transporter" evidence="5">
    <location>
        <begin position="2"/>
        <end position="237"/>
    </location>
</feature>
<dbReference type="SMART" id="SM00382">
    <property type="entry name" value="AAA"/>
    <property type="match status" value="1"/>
</dbReference>
<reference evidence="6 7" key="1">
    <citation type="journal article" date="2010" name="ChemBioChem">
        <title>Cloning and characterization of the biosynthetic gene cluster of 16-membered macrolide antibiotic FD-891: involvement of a dual functional cytochrome P450 monooxygenase catalyzing epoxidation and hydroxylation.</title>
        <authorList>
            <person name="Kudo F."/>
            <person name="Motegi A."/>
            <person name="Mizoue K."/>
            <person name="Eguchi T."/>
        </authorList>
    </citation>
    <scope>NUCLEOTIDE SEQUENCE [LARGE SCALE GENOMIC DNA]</scope>
    <source>
        <strain evidence="6 7">A-8890</strain>
    </source>
</reference>
<dbReference type="Proteomes" id="UP001321542">
    <property type="component" value="Chromosome"/>
</dbReference>
<sequence>MIRFDNVTKAYPDGTVAVDRLSLEAPTGKITVLVGPSGCGKTTSMRMVNRLIEPTSGTITLGGQPVSGTDATELRRKIGYVIQHAGLFPHKNVADNVMALPRLLGLGRREARTRALELLERVGLGPQFADRYPWQLSGGQQQRVGVARALAADPPYLLMDEPFSAVDPVVRAQLQEEFLRLQREIGKTIVLVTHDIDEALKLGDQVAVLREGGRLAQAAAPAELLARPADAFVAGFVGRDRGYRALGFAGTGDGVIPAAEPAVVLGATRAEAEAAALDGWILVTAPGGEPIGWAALDRLDGDRVTEQDLNLSATTARTDGTLRELLDAALSSPSGRGVLVDAEGHLAGTVSPTAVARAIEEAASVTAPAGAIAGSAVESAAGVTAGSVEPAAGSAAEAPAGSHL</sequence>
<evidence type="ECO:0000313" key="7">
    <source>
        <dbReference type="Proteomes" id="UP001321542"/>
    </source>
</evidence>
<name>A0ABM7FHJ4_9ACTN</name>
<dbReference type="InterPro" id="IPR017871">
    <property type="entry name" value="ABC_transporter-like_CS"/>
</dbReference>
<reference evidence="6 7" key="2">
    <citation type="journal article" date="2023" name="ChemBioChem">
        <title>Acyltransferase Domain Exchange between Two Independent Type I Polyketide Synthases in the Same Producer Strain of Macrolide Antibiotics.</title>
        <authorList>
            <person name="Kudo F."/>
            <person name="Kishikawa K."/>
            <person name="Tsuboi K."/>
            <person name="Kido T."/>
            <person name="Usui T."/>
            <person name="Hashimoto J."/>
            <person name="Shin-Ya K."/>
            <person name="Miyanaga A."/>
            <person name="Eguchi T."/>
        </authorList>
    </citation>
    <scope>NUCLEOTIDE SEQUENCE [LARGE SCALE GENOMIC DNA]</scope>
    <source>
        <strain evidence="6 7">A-8890</strain>
    </source>
</reference>
<dbReference type="PROSITE" id="PS50893">
    <property type="entry name" value="ABC_TRANSPORTER_2"/>
    <property type="match status" value="1"/>
</dbReference>
<organism evidence="6 7">
    <name type="scientific">Streptomyces graminofaciens</name>
    <dbReference type="NCBI Taxonomy" id="68212"/>
    <lineage>
        <taxon>Bacteria</taxon>
        <taxon>Bacillati</taxon>
        <taxon>Actinomycetota</taxon>
        <taxon>Actinomycetes</taxon>
        <taxon>Kitasatosporales</taxon>
        <taxon>Streptomycetaceae</taxon>
        <taxon>Streptomyces</taxon>
    </lineage>
</organism>